<accession>I6U936</accession>
<sequence>MTIFVLGGRGKTASRLAALLDHAKTPFLVGSSSTSLTSPYIFSQFDWLEKETWENPFAQVGKHGLGAISSVYLVGPPIMDMAPPMIEFVDLARSKGVQRFVLLSASNIAKGDHSMGKVHAYLDSLAGVEYVALRPTWFMENVLEDPHLSWIKNENQIISATGDGRIPFISADDIAAVAFRCLTQWGSHKTEYVILGPELLSYGQVAEVLTTILGKRITHCSIAENEFTEFLVKIGLPTEFASMLSAMEVDVKNGSQELLNNSVEKVTGSPPLSFKDFAEREKHHWA</sequence>
<dbReference type="InterPro" id="IPR036291">
    <property type="entry name" value="NAD(P)-bd_dom_sf"/>
</dbReference>
<protein>
    <submittedName>
        <fullName evidence="5">Festuclavine synthetase FgaFS</fullName>
    </submittedName>
</protein>
<evidence type="ECO:0000256" key="2">
    <source>
        <dbReference type="ARBA" id="ARBA00005372"/>
    </source>
</evidence>
<dbReference type="EMBL" id="JQ085282">
    <property type="protein sequence ID" value="AFM84625.1"/>
    <property type="molecule type" value="Genomic_DNA"/>
</dbReference>
<evidence type="ECO:0000256" key="1">
    <source>
        <dbReference type="ARBA" id="ARBA00005107"/>
    </source>
</evidence>
<dbReference type="Gene3D" id="3.90.25.10">
    <property type="entry name" value="UDP-galactose 4-epimerase, domain 1"/>
    <property type="match status" value="1"/>
</dbReference>
<dbReference type="GO" id="GO:0016491">
    <property type="term" value="F:oxidoreductase activity"/>
    <property type="evidence" value="ECO:0007669"/>
    <property type="project" value="UniProtKB-KW"/>
</dbReference>
<keyword evidence="3" id="KW-0017">Alkaloid metabolism</keyword>
<proteinExistence type="inferred from homology"/>
<dbReference type="InterPro" id="IPR051604">
    <property type="entry name" value="Ergot_Alk_Oxidoreductase"/>
</dbReference>
<dbReference type="BRENDA" id="1.5.1.44">
    <property type="organism ID" value="4609"/>
</dbReference>
<dbReference type="NCBIfam" id="TIGR03649">
    <property type="entry name" value="ergot_EASG"/>
    <property type="match status" value="1"/>
</dbReference>
<evidence type="ECO:0000256" key="3">
    <source>
        <dbReference type="ARBA" id="ARBA00022589"/>
    </source>
</evidence>
<gene>
    <name evidence="5" type="primary">fgafs</name>
</gene>
<evidence type="ECO:0000313" key="5">
    <source>
        <dbReference type="EMBL" id="AFM84625.1"/>
    </source>
</evidence>
<dbReference type="AlphaFoldDB" id="I6U936"/>
<keyword evidence="4" id="KW-0560">Oxidoreductase</keyword>
<evidence type="ECO:0000256" key="4">
    <source>
        <dbReference type="ARBA" id="ARBA00023002"/>
    </source>
</evidence>
<dbReference type="PANTHER" id="PTHR43162:SF1">
    <property type="entry name" value="PRESTALK A DIFFERENTIATION PROTEIN A"/>
    <property type="match status" value="1"/>
</dbReference>
<organism evidence="5">
    <name type="scientific">Penicillium commune</name>
    <dbReference type="NCBI Taxonomy" id="36653"/>
    <lineage>
        <taxon>Eukaryota</taxon>
        <taxon>Fungi</taxon>
        <taxon>Dikarya</taxon>
        <taxon>Ascomycota</taxon>
        <taxon>Pezizomycotina</taxon>
        <taxon>Eurotiomycetes</taxon>
        <taxon>Eurotiomycetidae</taxon>
        <taxon>Eurotiales</taxon>
        <taxon>Aspergillaceae</taxon>
        <taxon>Penicillium</taxon>
    </lineage>
</organism>
<dbReference type="GO" id="GO:0035835">
    <property type="term" value="P:indole alkaloid biosynthetic process"/>
    <property type="evidence" value="ECO:0007669"/>
    <property type="project" value="UniProtKB-UniPathway"/>
</dbReference>
<comment type="similarity">
    <text evidence="2">Belongs to the fgaFS/easG family.</text>
</comment>
<reference evidence="5" key="2">
    <citation type="journal article" date="2012" name="RSC Adv.">
        <title>In vitro conversion of chanoclavine-I aldehyde to the stereoisomers festuclavine and pyroclavine controlled by the second reduction step.</title>
        <authorList>
            <person name="Matuschek M."/>
            <person name="Wallwey C."/>
            <person name="Wollinsky B."/>
            <person name="Xie X."/>
            <person name="Li S.-M."/>
        </authorList>
    </citation>
    <scope>NUCLEOTIDE SEQUENCE</scope>
    <source>
        <strain evidence="5">NRRL 2033</strain>
    </source>
</reference>
<dbReference type="PANTHER" id="PTHR43162">
    <property type="match status" value="1"/>
</dbReference>
<dbReference type="UniPathway" id="UPA00327"/>
<dbReference type="SUPFAM" id="SSF51735">
    <property type="entry name" value="NAD(P)-binding Rossmann-fold domains"/>
    <property type="match status" value="1"/>
</dbReference>
<reference evidence="5" key="1">
    <citation type="submission" date="2011-11" db="EMBL/GenBank/DDBJ databases">
        <authorList>
            <person name="Unsoeld I."/>
            <person name="Li S.-M."/>
        </authorList>
    </citation>
    <scope>NUCLEOTIDE SEQUENCE</scope>
    <source>
        <strain evidence="5">NRRL 2033</strain>
    </source>
</reference>
<name>I6U936_9EURO</name>
<dbReference type="Gene3D" id="3.40.50.720">
    <property type="entry name" value="NAD(P)-binding Rossmann-like Domain"/>
    <property type="match status" value="1"/>
</dbReference>
<dbReference type="InterPro" id="IPR019901">
    <property type="entry name" value="Ergot_alkaloid_biosynthesis"/>
</dbReference>
<comment type="pathway">
    <text evidence="1">Alkaloid biosynthesis; ergot alkaloid biosynthesis.</text>
</comment>